<dbReference type="PATRIC" id="fig|1405.8.peg.142"/>
<evidence type="ECO:0000313" key="1">
    <source>
        <dbReference type="EMBL" id="KFN04661.1"/>
    </source>
</evidence>
<name>A0A090ZKF4_9BACI</name>
<evidence type="ECO:0000313" key="3">
    <source>
        <dbReference type="Proteomes" id="UP000029389"/>
    </source>
</evidence>
<dbReference type="Proteomes" id="UP000029389">
    <property type="component" value="Unassembled WGS sequence"/>
</dbReference>
<evidence type="ECO:0000313" key="2">
    <source>
        <dbReference type="EMBL" id="RFT63214.1"/>
    </source>
</evidence>
<evidence type="ECO:0000313" key="4">
    <source>
        <dbReference type="Proteomes" id="UP000264294"/>
    </source>
</evidence>
<protein>
    <submittedName>
        <fullName evidence="1">Uncharacterized protein</fullName>
    </submittedName>
</protein>
<organism evidence="1 3">
    <name type="scientific">Bacillus clarus</name>
    <dbReference type="NCBI Taxonomy" id="2338372"/>
    <lineage>
        <taxon>Bacteria</taxon>
        <taxon>Bacillati</taxon>
        <taxon>Bacillota</taxon>
        <taxon>Bacilli</taxon>
        <taxon>Bacillales</taxon>
        <taxon>Bacillaceae</taxon>
        <taxon>Bacillus</taxon>
        <taxon>Bacillus cereus group</taxon>
    </lineage>
</organism>
<keyword evidence="4" id="KW-1185">Reference proteome</keyword>
<dbReference type="Proteomes" id="UP000264294">
    <property type="component" value="Unassembled WGS sequence"/>
</dbReference>
<dbReference type="RefSeq" id="WP_042978727.1">
    <property type="nucleotide sequence ID" value="NZ_JMQC01000007.1"/>
</dbReference>
<gene>
    <name evidence="2" type="ORF">D0U04_25935</name>
    <name evidence="1" type="ORF">DJ93_5972</name>
</gene>
<dbReference type="EMBL" id="QVOD01000052">
    <property type="protein sequence ID" value="RFT63214.1"/>
    <property type="molecule type" value="Genomic_DNA"/>
</dbReference>
<comment type="caution">
    <text evidence="1">The sequence shown here is derived from an EMBL/GenBank/DDBJ whole genome shotgun (WGS) entry which is preliminary data.</text>
</comment>
<reference evidence="2 4" key="2">
    <citation type="submission" date="2018-08" db="EMBL/GenBank/DDBJ databases">
        <title>Bacillus clarus sp. nov. strain PS00077A.</title>
        <authorList>
            <person name="Mendez Acevedo M."/>
            <person name="Carroll L."/>
            <person name="Mukherjee M."/>
            <person name="Wiedmann M."/>
            <person name="Kovac J."/>
        </authorList>
    </citation>
    <scope>NUCLEOTIDE SEQUENCE [LARGE SCALE GENOMIC DNA]</scope>
    <source>
        <strain evidence="2 4">PS00077A</strain>
    </source>
</reference>
<reference evidence="1 3" key="1">
    <citation type="submission" date="2014-04" db="EMBL/GenBank/DDBJ databases">
        <authorList>
            <person name="Bishop-Lilly K.A."/>
            <person name="Broomall S.M."/>
            <person name="Chain P.S."/>
            <person name="Chertkov O."/>
            <person name="Coyne S.R."/>
            <person name="Daligault H.E."/>
            <person name="Davenport K.W."/>
            <person name="Erkkila T."/>
            <person name="Frey K.G."/>
            <person name="Gibbons H.S."/>
            <person name="Gu W."/>
            <person name="Jaissle J."/>
            <person name="Johnson S.L."/>
            <person name="Koroleva G.I."/>
            <person name="Ladner J.T."/>
            <person name="Lo C.-C."/>
            <person name="Minogue T.D."/>
            <person name="Munk C."/>
            <person name="Palacios G.F."/>
            <person name="Redden C.L."/>
            <person name="Rosenzweig C.N."/>
            <person name="Scholz M.B."/>
            <person name="Teshima H."/>
            <person name="Xu Y."/>
        </authorList>
    </citation>
    <scope>NUCLEOTIDE SEQUENCE [LARGE SCALE GENOMIC DNA]</scope>
    <source>
        <strain evidence="1 3">BHP</strain>
    </source>
</reference>
<accession>A0A090ZKF4</accession>
<dbReference type="EMBL" id="JMQC01000007">
    <property type="protein sequence ID" value="KFN04661.1"/>
    <property type="molecule type" value="Genomic_DNA"/>
</dbReference>
<sequence length="67" mass="7822">MGKYPIEFTITSPNGDVYRPDIVYITANTPEAAIQQVENEIKNRMGRYYTYKVKISMQNEEEQLALF</sequence>
<proteinExistence type="predicted"/>
<dbReference type="AlphaFoldDB" id="A0A090ZKF4"/>